<protein>
    <submittedName>
        <fullName evidence="2">Uncharacterized protein</fullName>
    </submittedName>
</protein>
<sequence length="173" mass="19380">MFAECRAGTRRTPPKLAPGAGQPRFDRSFNDGCGFGRRVPGFFLPSPHLAVPFPYKSPSPFPPLRTHRALDAHPSAQANNAPITACFTNTFSIGRAGRCWFSVGSEGKVVFQGIRFRLIVGLKINTLMVNPTWINQSGLNEFNRQQHVCARERRLIDNRNPTFKLCIRRAQVD</sequence>
<proteinExistence type="predicted"/>
<dbReference type="Proteomes" id="UP000521943">
    <property type="component" value="Unassembled WGS sequence"/>
</dbReference>
<feature type="region of interest" description="Disordered" evidence="1">
    <location>
        <begin position="1"/>
        <end position="25"/>
    </location>
</feature>
<dbReference type="EMBL" id="JACGCI010000002">
    <property type="protein sequence ID" value="KAF6765606.1"/>
    <property type="molecule type" value="Genomic_DNA"/>
</dbReference>
<organism evidence="2 3">
    <name type="scientific">Ephemerocybe angulata</name>
    <dbReference type="NCBI Taxonomy" id="980116"/>
    <lineage>
        <taxon>Eukaryota</taxon>
        <taxon>Fungi</taxon>
        <taxon>Dikarya</taxon>
        <taxon>Basidiomycota</taxon>
        <taxon>Agaricomycotina</taxon>
        <taxon>Agaricomycetes</taxon>
        <taxon>Agaricomycetidae</taxon>
        <taxon>Agaricales</taxon>
        <taxon>Agaricineae</taxon>
        <taxon>Psathyrellaceae</taxon>
        <taxon>Ephemerocybe</taxon>
    </lineage>
</organism>
<reference evidence="2 3" key="1">
    <citation type="submission" date="2020-07" db="EMBL/GenBank/DDBJ databases">
        <title>Comparative genomics of pyrophilous fungi reveals a link between fire events and developmental genes.</title>
        <authorList>
            <consortium name="DOE Joint Genome Institute"/>
            <person name="Steindorff A.S."/>
            <person name="Carver A."/>
            <person name="Calhoun S."/>
            <person name="Stillman K."/>
            <person name="Liu H."/>
            <person name="Lipzen A."/>
            <person name="Pangilinan J."/>
            <person name="Labutti K."/>
            <person name="Bruns T.D."/>
            <person name="Grigoriev I.V."/>
        </authorList>
    </citation>
    <scope>NUCLEOTIDE SEQUENCE [LARGE SCALE GENOMIC DNA]</scope>
    <source>
        <strain evidence="2 3">CBS 144469</strain>
    </source>
</reference>
<name>A0A8H6MH14_9AGAR</name>
<gene>
    <name evidence="2" type="ORF">DFP72DRAFT_839431</name>
</gene>
<evidence type="ECO:0000256" key="1">
    <source>
        <dbReference type="SAM" id="MobiDB-lite"/>
    </source>
</evidence>
<accession>A0A8H6MH14</accession>
<evidence type="ECO:0000313" key="3">
    <source>
        <dbReference type="Proteomes" id="UP000521943"/>
    </source>
</evidence>
<keyword evidence="3" id="KW-1185">Reference proteome</keyword>
<comment type="caution">
    <text evidence="2">The sequence shown here is derived from an EMBL/GenBank/DDBJ whole genome shotgun (WGS) entry which is preliminary data.</text>
</comment>
<evidence type="ECO:0000313" key="2">
    <source>
        <dbReference type="EMBL" id="KAF6765606.1"/>
    </source>
</evidence>
<dbReference type="AlphaFoldDB" id="A0A8H6MH14"/>